<dbReference type="GO" id="GO:0000209">
    <property type="term" value="P:protein polyubiquitination"/>
    <property type="evidence" value="ECO:0007669"/>
    <property type="project" value="TreeGrafter"/>
</dbReference>
<dbReference type="GO" id="GO:0005737">
    <property type="term" value="C:cytoplasm"/>
    <property type="evidence" value="ECO:0007669"/>
    <property type="project" value="TreeGrafter"/>
</dbReference>
<feature type="compositionally biased region" description="Low complexity" evidence="1">
    <location>
        <begin position="197"/>
        <end position="223"/>
    </location>
</feature>
<dbReference type="Gene3D" id="2.130.10.30">
    <property type="entry name" value="Regulator of chromosome condensation 1/beta-lactamase-inhibitor protein II"/>
    <property type="match status" value="1"/>
</dbReference>
<dbReference type="GO" id="GO:0005634">
    <property type="term" value="C:nucleus"/>
    <property type="evidence" value="ECO:0007669"/>
    <property type="project" value="TreeGrafter"/>
</dbReference>
<dbReference type="WBParaSite" id="maker-uti_cns_0003152-snap-gene-0.3-mRNA-1">
    <property type="protein sequence ID" value="maker-uti_cns_0003152-snap-gene-0.3-mRNA-1"/>
    <property type="gene ID" value="maker-uti_cns_0003152-snap-gene-0.3"/>
</dbReference>
<dbReference type="PANTHER" id="PTHR46276:SF1">
    <property type="entry name" value="E3 UBIQUITIN-PROTEIN LIGASE UBR5"/>
    <property type="match status" value="1"/>
</dbReference>
<feature type="region of interest" description="Disordered" evidence="1">
    <location>
        <begin position="645"/>
        <end position="687"/>
    </location>
</feature>
<dbReference type="InterPro" id="IPR009091">
    <property type="entry name" value="RCC1/BLIP-II"/>
</dbReference>
<dbReference type="GO" id="GO:0034450">
    <property type="term" value="F:ubiquitin-ubiquitin ligase activity"/>
    <property type="evidence" value="ECO:0007669"/>
    <property type="project" value="TreeGrafter"/>
</dbReference>
<protein>
    <submittedName>
        <fullName evidence="3">WD_REPEATS_REGION domain-containing protein</fullName>
    </submittedName>
</protein>
<dbReference type="GO" id="GO:0090263">
    <property type="term" value="P:positive regulation of canonical Wnt signaling pathway"/>
    <property type="evidence" value="ECO:0007669"/>
    <property type="project" value="TreeGrafter"/>
</dbReference>
<organism evidence="2 3">
    <name type="scientific">Macrostomum lignano</name>
    <dbReference type="NCBI Taxonomy" id="282301"/>
    <lineage>
        <taxon>Eukaryota</taxon>
        <taxon>Metazoa</taxon>
        <taxon>Spiralia</taxon>
        <taxon>Lophotrochozoa</taxon>
        <taxon>Platyhelminthes</taxon>
        <taxon>Rhabditophora</taxon>
        <taxon>Macrostomorpha</taxon>
        <taxon>Macrostomida</taxon>
        <taxon>Macrostomidae</taxon>
        <taxon>Macrostomum</taxon>
    </lineage>
</organism>
<name>A0A1I8GVN8_9PLAT</name>
<keyword evidence="2" id="KW-1185">Reference proteome</keyword>
<evidence type="ECO:0000313" key="3">
    <source>
        <dbReference type="WBParaSite" id="maker-uti_cns_0003152-snap-gene-0.3-mRNA-1"/>
    </source>
</evidence>
<reference evidence="3" key="1">
    <citation type="submission" date="2016-11" db="UniProtKB">
        <authorList>
            <consortium name="WormBaseParasite"/>
        </authorList>
    </citation>
    <scope>IDENTIFICATION</scope>
</reference>
<feature type="region of interest" description="Disordered" evidence="1">
    <location>
        <begin position="284"/>
        <end position="314"/>
    </location>
</feature>
<sequence length="710" mass="74765">KSTLFSLVLSSLSRQPWNVIHRSGGQSSSGSPIQFGEDLQYWVDRDGSVHKFVQIAAMHTELVAVSSNGALHQWRWSEPEPYYCPGDPPVFHPRAVGLGLDKEKIVSLAAHTTRCSVLTDNGRVATFMDEALAPVASRLEHPAHLFPDFQTDRVVSIYCSSLLTAAKCASGDIYWWGVLPFSSRRKAIEKARKKTSTGRCGSSSGTKTTTGSGSQQQQQQQQQHDTAANQNDERRDLHPGAFVCMKSAPIFHAGAVGFRVGEGPRPKIGVLLEDAWSLTDSCSDQSGPVLVSPGPFKRKKAPTPMRDAKEKAEREEEEEWFLSDVIFVEDGRSQPVGRVLKVDGNIVAVRFLKDAAAAFAAAAAAAAAGSSSTLSMEELSSVGSIGAIGSASSGAANNPLQDCRLLKRDELSVIKGPGCPRVPDFYQKIPKRVPLVSAATGFGVGGSDVLAVAVENTQLHVLLRQGGRVCQQTHSLQGRLLSAVRLLTPASQFSPPGTSMQLLAGTDKCFLIRDGSATIYPLLRAGKDTAATPFWPDLPPLKSAALQTVVQSSGGVGGGGAASRGAASAMSGNSSSSSNSPTYHLSLLVFACPLVTPHVLRGDVVKLQRLAIEWPDRLAAACLNERIDGGRNVIHLAVSVTAPTSNHAEHSMATHSSANSSSSANSAQAAGMQSQQSSADSAAAGGGGGSWNPIGSSSVSAFITMLVVDL</sequence>
<dbReference type="AlphaFoldDB" id="A0A1I8GVN8"/>
<dbReference type="PANTHER" id="PTHR46276">
    <property type="entry name" value="E3 UBIQUITIN-PROTEIN LIGASE UBR5"/>
    <property type="match status" value="1"/>
</dbReference>
<feature type="region of interest" description="Disordered" evidence="1">
    <location>
        <begin position="190"/>
        <end position="231"/>
    </location>
</feature>
<dbReference type="SUPFAM" id="SSF50985">
    <property type="entry name" value="RCC1/BLIP-II"/>
    <property type="match status" value="1"/>
</dbReference>
<feature type="compositionally biased region" description="Low complexity" evidence="1">
    <location>
        <begin position="656"/>
        <end position="683"/>
    </location>
</feature>
<evidence type="ECO:0000313" key="2">
    <source>
        <dbReference type="Proteomes" id="UP000095280"/>
    </source>
</evidence>
<accession>A0A1I8GVN8</accession>
<dbReference type="Proteomes" id="UP000095280">
    <property type="component" value="Unplaced"/>
</dbReference>
<evidence type="ECO:0000256" key="1">
    <source>
        <dbReference type="SAM" id="MobiDB-lite"/>
    </source>
</evidence>
<proteinExistence type="predicted"/>